<name>A0A1C3WC69_9BRAD</name>
<protein>
    <recommendedName>
        <fullName evidence="4">DUF3551 domain-containing protein</fullName>
    </recommendedName>
</protein>
<accession>A0A1C3WC69</accession>
<dbReference type="Proteomes" id="UP000183174">
    <property type="component" value="Unassembled WGS sequence"/>
</dbReference>
<reference evidence="2 3" key="1">
    <citation type="submission" date="2016-08" db="EMBL/GenBank/DDBJ databases">
        <authorList>
            <person name="Seilhamer J.J."/>
        </authorList>
    </citation>
    <scope>NUCLEOTIDE SEQUENCE [LARGE SCALE GENOMIC DNA]</scope>
    <source>
        <strain evidence="2 3">CCBAU 10071</strain>
    </source>
</reference>
<keyword evidence="1" id="KW-0732">Signal</keyword>
<feature type="chain" id="PRO_5008685314" description="DUF3551 domain-containing protein" evidence="1">
    <location>
        <begin position="24"/>
        <end position="85"/>
    </location>
</feature>
<evidence type="ECO:0000313" key="2">
    <source>
        <dbReference type="EMBL" id="SCB37639.1"/>
    </source>
</evidence>
<dbReference type="EMBL" id="FMAE01000005">
    <property type="protein sequence ID" value="SCB37639.1"/>
    <property type="molecule type" value="Genomic_DNA"/>
</dbReference>
<dbReference type="RefSeq" id="WP_225113849.1">
    <property type="nucleotide sequence ID" value="NZ_JBGCBO010000001.1"/>
</dbReference>
<evidence type="ECO:0000313" key="3">
    <source>
        <dbReference type="Proteomes" id="UP000183174"/>
    </source>
</evidence>
<gene>
    <name evidence="2" type="ORF">GA0061099_1005684</name>
</gene>
<dbReference type="AlphaFoldDB" id="A0A1C3WC69"/>
<dbReference type="InterPro" id="IPR021937">
    <property type="entry name" value="DUF3551"/>
</dbReference>
<feature type="signal peptide" evidence="1">
    <location>
        <begin position="1"/>
        <end position="23"/>
    </location>
</feature>
<evidence type="ECO:0000256" key="1">
    <source>
        <dbReference type="SAM" id="SignalP"/>
    </source>
</evidence>
<dbReference type="Pfam" id="PF12071">
    <property type="entry name" value="DUF3551"/>
    <property type="match status" value="1"/>
</dbReference>
<evidence type="ECO:0008006" key="4">
    <source>
        <dbReference type="Google" id="ProtNLM"/>
    </source>
</evidence>
<proteinExistence type="predicted"/>
<sequence length="85" mass="9317">MMRALACLLFVLITMSAPGPAAAQRFGGNFPVCLQEWEWGGGTYISCQYRSFDECRASAAGRSAMCLENPYVQRPSPPGRSARPR</sequence>
<organism evidence="2 3">
    <name type="scientific">Bradyrhizobium yuanmingense</name>
    <dbReference type="NCBI Taxonomy" id="108015"/>
    <lineage>
        <taxon>Bacteria</taxon>
        <taxon>Pseudomonadati</taxon>
        <taxon>Pseudomonadota</taxon>
        <taxon>Alphaproteobacteria</taxon>
        <taxon>Hyphomicrobiales</taxon>
        <taxon>Nitrobacteraceae</taxon>
        <taxon>Bradyrhizobium</taxon>
    </lineage>
</organism>